<dbReference type="RefSeq" id="WP_246905919.1">
    <property type="nucleotide sequence ID" value="NZ_JALJRB010000008.1"/>
</dbReference>
<evidence type="ECO:0000313" key="2">
    <source>
        <dbReference type="Proteomes" id="UP001165427"/>
    </source>
</evidence>
<evidence type="ECO:0000313" key="1">
    <source>
        <dbReference type="EMBL" id="MCJ8500706.1"/>
    </source>
</evidence>
<dbReference type="Gene3D" id="3.40.47.10">
    <property type="match status" value="1"/>
</dbReference>
<evidence type="ECO:0008006" key="3">
    <source>
        <dbReference type="Google" id="ProtNLM"/>
    </source>
</evidence>
<comment type="caution">
    <text evidence="1">The sequence shown here is derived from an EMBL/GenBank/DDBJ whole genome shotgun (WGS) entry which is preliminary data.</text>
</comment>
<gene>
    <name evidence="1" type="ORF">MRX98_09005</name>
</gene>
<name>A0AA41R2V5_9BACT</name>
<accession>A0AA41R2V5</accession>
<dbReference type="GO" id="GO:0016746">
    <property type="term" value="F:acyltransferase activity"/>
    <property type="evidence" value="ECO:0007669"/>
    <property type="project" value="InterPro"/>
</dbReference>
<dbReference type="EMBL" id="JALJRB010000008">
    <property type="protein sequence ID" value="MCJ8500706.1"/>
    <property type="molecule type" value="Genomic_DNA"/>
</dbReference>
<sequence length="124" mass="13022">MKVKQPLLSGIPGFGAAGDVKGIPGATPSRYKGGSIMRSSLKDKYAIVGIGYTPQGRIPDRTSLSFHLEASANAIADAGLNPADVDGLISYRHFPAASNEIDLTPQLIAQHLGITPNYMSQDAN</sequence>
<keyword evidence="2" id="KW-1185">Reference proteome</keyword>
<reference evidence="1" key="1">
    <citation type="submission" date="2022-04" db="EMBL/GenBank/DDBJ databases">
        <title>Desulfatitalea alkaliphila sp. nov., a novel anaerobic sulfate-reducing bacterium isolated from terrestrial mud volcano, Taman Peninsula, Russia.</title>
        <authorList>
            <person name="Khomyakova M.A."/>
            <person name="Merkel A.Y."/>
            <person name="Slobodkin A.I."/>
        </authorList>
    </citation>
    <scope>NUCLEOTIDE SEQUENCE</scope>
    <source>
        <strain evidence="1">M08but</strain>
    </source>
</reference>
<proteinExistence type="predicted"/>
<dbReference type="SUPFAM" id="SSF53901">
    <property type="entry name" value="Thiolase-like"/>
    <property type="match status" value="1"/>
</dbReference>
<organism evidence="1 2">
    <name type="scientific">Desulfatitalea alkaliphila</name>
    <dbReference type="NCBI Taxonomy" id="2929485"/>
    <lineage>
        <taxon>Bacteria</taxon>
        <taxon>Pseudomonadati</taxon>
        <taxon>Thermodesulfobacteriota</taxon>
        <taxon>Desulfobacteria</taxon>
        <taxon>Desulfobacterales</taxon>
        <taxon>Desulfosarcinaceae</taxon>
        <taxon>Desulfatitalea</taxon>
    </lineage>
</organism>
<dbReference type="InterPro" id="IPR016039">
    <property type="entry name" value="Thiolase-like"/>
</dbReference>
<protein>
    <recommendedName>
        <fullName evidence="3">Acetyl-CoA acetyltransferase</fullName>
    </recommendedName>
</protein>
<dbReference type="AlphaFoldDB" id="A0AA41R2V5"/>
<dbReference type="Proteomes" id="UP001165427">
    <property type="component" value="Unassembled WGS sequence"/>
</dbReference>